<organism evidence="5">
    <name type="scientific">Oryza brachyantha</name>
    <name type="common">malo sina</name>
    <dbReference type="NCBI Taxonomy" id="4533"/>
    <lineage>
        <taxon>Eukaryota</taxon>
        <taxon>Viridiplantae</taxon>
        <taxon>Streptophyta</taxon>
        <taxon>Embryophyta</taxon>
        <taxon>Tracheophyta</taxon>
        <taxon>Spermatophyta</taxon>
        <taxon>Magnoliopsida</taxon>
        <taxon>Liliopsida</taxon>
        <taxon>Poales</taxon>
        <taxon>Poaceae</taxon>
        <taxon>BOP clade</taxon>
        <taxon>Oryzoideae</taxon>
        <taxon>Oryzeae</taxon>
        <taxon>Oryzinae</taxon>
        <taxon>Oryza</taxon>
    </lineage>
</organism>
<dbReference type="EnsemblPlants" id="OB04G11010.1">
    <property type="protein sequence ID" value="OB04G11010.1"/>
    <property type="gene ID" value="OB04G11010"/>
</dbReference>
<comment type="caution">
    <text evidence="3">Lacks conserved residue(s) required for the propagation of feature annotation.</text>
</comment>
<dbReference type="Pfam" id="PF00082">
    <property type="entry name" value="Peptidase_S8"/>
    <property type="match status" value="1"/>
</dbReference>
<dbReference type="Proteomes" id="UP000006038">
    <property type="component" value="Chromosome 4"/>
</dbReference>
<reference evidence="5" key="2">
    <citation type="submission" date="2013-04" db="UniProtKB">
        <authorList>
            <consortium name="EnsemblPlants"/>
        </authorList>
    </citation>
    <scope>IDENTIFICATION</scope>
</reference>
<dbReference type="AlphaFoldDB" id="J3LVC6"/>
<keyword evidence="2" id="KW-0732">Signal</keyword>
<dbReference type="PROSITE" id="PS00137">
    <property type="entry name" value="SUBTILASE_HIS"/>
    <property type="match status" value="1"/>
</dbReference>
<evidence type="ECO:0000256" key="2">
    <source>
        <dbReference type="ARBA" id="ARBA00022729"/>
    </source>
</evidence>
<dbReference type="HOGENOM" id="CLU_185563_0_0_1"/>
<dbReference type="Gene3D" id="3.40.50.200">
    <property type="entry name" value="Peptidase S8/S53 domain"/>
    <property type="match status" value="1"/>
</dbReference>
<dbReference type="GO" id="GO:0004252">
    <property type="term" value="F:serine-type endopeptidase activity"/>
    <property type="evidence" value="ECO:0007669"/>
    <property type="project" value="InterPro"/>
</dbReference>
<dbReference type="InterPro" id="IPR000209">
    <property type="entry name" value="Peptidase_S8/S53_dom"/>
</dbReference>
<evidence type="ECO:0000256" key="3">
    <source>
        <dbReference type="PROSITE-ProRule" id="PRU01240"/>
    </source>
</evidence>
<dbReference type="InterPro" id="IPR045051">
    <property type="entry name" value="SBT"/>
</dbReference>
<dbReference type="GO" id="GO:0006508">
    <property type="term" value="P:proteolysis"/>
    <property type="evidence" value="ECO:0007669"/>
    <property type="project" value="InterPro"/>
</dbReference>
<feature type="domain" description="Peptidase S8/S53" evidence="4">
    <location>
        <begin position="40"/>
        <end position="93"/>
    </location>
</feature>
<keyword evidence="6" id="KW-1185">Reference proteome</keyword>
<reference evidence="5" key="1">
    <citation type="journal article" date="2013" name="Nat. Commun.">
        <title>Whole-genome sequencing of Oryza brachyantha reveals mechanisms underlying Oryza genome evolution.</title>
        <authorList>
            <person name="Chen J."/>
            <person name="Huang Q."/>
            <person name="Gao D."/>
            <person name="Wang J."/>
            <person name="Lang Y."/>
            <person name="Liu T."/>
            <person name="Li B."/>
            <person name="Bai Z."/>
            <person name="Luis Goicoechea J."/>
            <person name="Liang C."/>
            <person name="Chen C."/>
            <person name="Zhang W."/>
            <person name="Sun S."/>
            <person name="Liao Y."/>
            <person name="Zhang X."/>
            <person name="Yang L."/>
            <person name="Song C."/>
            <person name="Wang M."/>
            <person name="Shi J."/>
            <person name="Liu G."/>
            <person name="Liu J."/>
            <person name="Zhou H."/>
            <person name="Zhou W."/>
            <person name="Yu Q."/>
            <person name="An N."/>
            <person name="Chen Y."/>
            <person name="Cai Q."/>
            <person name="Wang B."/>
            <person name="Liu B."/>
            <person name="Min J."/>
            <person name="Huang Y."/>
            <person name="Wu H."/>
            <person name="Li Z."/>
            <person name="Zhang Y."/>
            <person name="Yin Y."/>
            <person name="Song W."/>
            <person name="Jiang J."/>
            <person name="Jackson S.A."/>
            <person name="Wing R.A."/>
            <person name="Wang J."/>
            <person name="Chen M."/>
        </authorList>
    </citation>
    <scope>NUCLEOTIDE SEQUENCE [LARGE SCALE GENOMIC DNA]</scope>
    <source>
        <strain evidence="5">cv. IRGC 101232</strain>
    </source>
</reference>
<dbReference type="STRING" id="4533.J3LVC6"/>
<name>J3LVC6_ORYBR</name>
<dbReference type="Gramene" id="OB04G11010.1">
    <property type="protein sequence ID" value="OB04G11010.1"/>
    <property type="gene ID" value="OB04G11010"/>
</dbReference>
<dbReference type="PANTHER" id="PTHR10795">
    <property type="entry name" value="PROPROTEIN CONVERTASE SUBTILISIN/KEXIN"/>
    <property type="match status" value="1"/>
</dbReference>
<evidence type="ECO:0000313" key="5">
    <source>
        <dbReference type="EnsemblPlants" id="OB04G11010.1"/>
    </source>
</evidence>
<proteinExistence type="inferred from homology"/>
<comment type="similarity">
    <text evidence="1 3">Belongs to the peptidase S8 family.</text>
</comment>
<evidence type="ECO:0000259" key="4">
    <source>
        <dbReference type="Pfam" id="PF00082"/>
    </source>
</evidence>
<protein>
    <recommendedName>
        <fullName evidence="4">Peptidase S8/S53 domain-containing protein</fullName>
    </recommendedName>
</protein>
<dbReference type="SUPFAM" id="SSF52743">
    <property type="entry name" value="Subtilisin-like"/>
    <property type="match status" value="1"/>
</dbReference>
<dbReference type="InterPro" id="IPR022398">
    <property type="entry name" value="Peptidase_S8_His-AS"/>
</dbReference>
<sequence>MPSKWKGISQAGEEFMSNQYCNRKIIGARWYDKHLMAKDLEGKYLSARDATGHGTHVASTAAGALVPNVSFHGFTTGYTRGVAPRARIAVYKVC</sequence>
<dbReference type="OMA" id="KWKGISQ"/>
<dbReference type="PROSITE" id="PS51892">
    <property type="entry name" value="SUBTILASE"/>
    <property type="match status" value="1"/>
</dbReference>
<accession>J3LVC6</accession>
<dbReference type="InterPro" id="IPR036852">
    <property type="entry name" value="Peptidase_S8/S53_dom_sf"/>
</dbReference>
<evidence type="ECO:0000313" key="6">
    <source>
        <dbReference type="Proteomes" id="UP000006038"/>
    </source>
</evidence>
<evidence type="ECO:0000256" key="1">
    <source>
        <dbReference type="ARBA" id="ARBA00011073"/>
    </source>
</evidence>